<comment type="subcellular location">
    <subcellularLocation>
        <location evidence="1">Membrane</location>
        <topology evidence="1">Multi-pass membrane protein</topology>
    </subcellularLocation>
</comment>
<evidence type="ECO:0000256" key="9">
    <source>
        <dbReference type="ARBA" id="ARBA00023284"/>
    </source>
</evidence>
<keyword evidence="7 10" id="KW-0472">Membrane</keyword>
<dbReference type="InterPro" id="IPR038354">
    <property type="entry name" value="VKOR_sf"/>
</dbReference>
<evidence type="ECO:0000256" key="10">
    <source>
        <dbReference type="SAM" id="Phobius"/>
    </source>
</evidence>
<dbReference type="CDD" id="cd12922">
    <property type="entry name" value="VKOR_5"/>
    <property type="match status" value="1"/>
</dbReference>
<dbReference type="Gene3D" id="1.20.1440.130">
    <property type="entry name" value="VKOR domain"/>
    <property type="match status" value="1"/>
</dbReference>
<sequence length="199" mass="22156">MAANGVDKPSRWRRTTSIEMIVSGAIGLLASFVLSIEAWRLAADSKATFSCDVNTVLSCSTVASTWQARVLGFPNAFLGILFEAVVLSISIATLAGVRFPRWYMLATQALYSIAILFAWWLFIQSFFVIRALCPWCLLITITTTLVWAGLTRINIHDGVLTRRKGIQDFVNYNTDWYVTGLIILIIFAMIAIELIPSLL</sequence>
<evidence type="ECO:0000256" key="3">
    <source>
        <dbReference type="ARBA" id="ARBA00022692"/>
    </source>
</evidence>
<keyword evidence="8" id="KW-1015">Disulfide bond</keyword>
<dbReference type="SMART" id="SM00756">
    <property type="entry name" value="VKc"/>
    <property type="match status" value="1"/>
</dbReference>
<dbReference type="GO" id="GO:0016491">
    <property type="term" value="F:oxidoreductase activity"/>
    <property type="evidence" value="ECO:0007669"/>
    <property type="project" value="UniProtKB-KW"/>
</dbReference>
<evidence type="ECO:0000256" key="4">
    <source>
        <dbReference type="ARBA" id="ARBA00022719"/>
    </source>
</evidence>
<dbReference type="EMBL" id="CP025198">
    <property type="protein sequence ID" value="AXE39306.1"/>
    <property type="molecule type" value="Genomic_DNA"/>
</dbReference>
<reference evidence="12 13" key="1">
    <citation type="submission" date="2017-12" db="EMBL/GenBank/DDBJ databases">
        <title>The whole genome sequence of the Acidipropionibacterium virtanenii sp. nov. type strain JS278.</title>
        <authorList>
            <person name="Laine P."/>
            <person name="Deptula P."/>
            <person name="Varmanen P."/>
            <person name="Auvinen P."/>
        </authorList>
    </citation>
    <scope>NUCLEOTIDE SEQUENCE [LARGE SCALE GENOMIC DNA]</scope>
    <source>
        <strain evidence="12 13">JS278</strain>
    </source>
</reference>
<feature type="transmembrane region" description="Helical" evidence="10">
    <location>
        <begin position="76"/>
        <end position="97"/>
    </location>
</feature>
<dbReference type="InterPro" id="IPR012932">
    <property type="entry name" value="VKOR"/>
</dbReference>
<evidence type="ECO:0000256" key="7">
    <source>
        <dbReference type="ARBA" id="ARBA00023136"/>
    </source>
</evidence>
<feature type="transmembrane region" description="Helical" evidence="10">
    <location>
        <begin position="20"/>
        <end position="39"/>
    </location>
</feature>
<evidence type="ECO:0000256" key="2">
    <source>
        <dbReference type="ARBA" id="ARBA00006214"/>
    </source>
</evidence>
<feature type="domain" description="Vitamin K epoxide reductase" evidence="11">
    <location>
        <begin position="13"/>
        <end position="154"/>
    </location>
</feature>
<dbReference type="KEGG" id="acij:JS278_02154"/>
<organism evidence="12 13">
    <name type="scientific">Acidipropionibacterium virtanenii</name>
    <dbReference type="NCBI Taxonomy" id="2057246"/>
    <lineage>
        <taxon>Bacteria</taxon>
        <taxon>Bacillati</taxon>
        <taxon>Actinomycetota</taxon>
        <taxon>Actinomycetes</taxon>
        <taxon>Propionibacteriales</taxon>
        <taxon>Propionibacteriaceae</taxon>
        <taxon>Acidipropionibacterium</taxon>
    </lineage>
</organism>
<feature type="transmembrane region" description="Helical" evidence="10">
    <location>
        <begin position="176"/>
        <end position="195"/>
    </location>
</feature>
<dbReference type="GO" id="GO:0048038">
    <property type="term" value="F:quinone binding"/>
    <property type="evidence" value="ECO:0007669"/>
    <property type="project" value="UniProtKB-KW"/>
</dbReference>
<dbReference type="OrthoDB" id="9783799at2"/>
<proteinExistence type="inferred from homology"/>
<keyword evidence="13" id="KW-1185">Reference proteome</keyword>
<evidence type="ECO:0000256" key="5">
    <source>
        <dbReference type="ARBA" id="ARBA00022989"/>
    </source>
</evidence>
<comment type="similarity">
    <text evidence="2">Belongs to the VKOR family.</text>
</comment>
<protein>
    <recommendedName>
        <fullName evidence="11">Vitamin K epoxide reductase domain-containing protein</fullName>
    </recommendedName>
</protein>
<evidence type="ECO:0000256" key="8">
    <source>
        <dbReference type="ARBA" id="ARBA00023157"/>
    </source>
</evidence>
<keyword evidence="5 10" id="KW-1133">Transmembrane helix</keyword>
<keyword evidence="6" id="KW-0560">Oxidoreductase</keyword>
<keyword evidence="9" id="KW-0676">Redox-active center</keyword>
<dbReference type="Pfam" id="PF07884">
    <property type="entry name" value="VKOR"/>
    <property type="match status" value="1"/>
</dbReference>
<dbReference type="InterPro" id="IPR041714">
    <property type="entry name" value="VKOR_Actinobacteria"/>
</dbReference>
<evidence type="ECO:0000256" key="6">
    <source>
        <dbReference type="ARBA" id="ARBA00023002"/>
    </source>
</evidence>
<dbReference type="AlphaFoldDB" id="A0A344UVK8"/>
<feature type="transmembrane region" description="Helical" evidence="10">
    <location>
        <begin position="109"/>
        <end position="129"/>
    </location>
</feature>
<accession>A0A344UVK8</accession>
<keyword evidence="4" id="KW-0874">Quinone</keyword>
<gene>
    <name evidence="12" type="ORF">JS278_02154</name>
</gene>
<evidence type="ECO:0000313" key="12">
    <source>
        <dbReference type="EMBL" id="AXE39306.1"/>
    </source>
</evidence>
<evidence type="ECO:0000313" key="13">
    <source>
        <dbReference type="Proteomes" id="UP000251995"/>
    </source>
</evidence>
<keyword evidence="3 10" id="KW-0812">Transmembrane</keyword>
<evidence type="ECO:0000259" key="11">
    <source>
        <dbReference type="SMART" id="SM00756"/>
    </source>
</evidence>
<name>A0A344UVK8_9ACTN</name>
<dbReference type="GO" id="GO:0016020">
    <property type="term" value="C:membrane"/>
    <property type="evidence" value="ECO:0007669"/>
    <property type="project" value="UniProtKB-SubCell"/>
</dbReference>
<dbReference type="RefSeq" id="WP_114045202.1">
    <property type="nucleotide sequence ID" value="NZ_CP025198.1"/>
</dbReference>
<feature type="transmembrane region" description="Helical" evidence="10">
    <location>
        <begin position="135"/>
        <end position="155"/>
    </location>
</feature>
<evidence type="ECO:0000256" key="1">
    <source>
        <dbReference type="ARBA" id="ARBA00004141"/>
    </source>
</evidence>
<dbReference type="Proteomes" id="UP000251995">
    <property type="component" value="Chromosome"/>
</dbReference>